<dbReference type="PROSITE" id="PS50075">
    <property type="entry name" value="CARRIER"/>
    <property type="match status" value="1"/>
</dbReference>
<gene>
    <name evidence="10" type="ORF">Hgul01_04352</name>
</gene>
<feature type="region of interest" description="C-terminal hotdog fold" evidence="4">
    <location>
        <begin position="1574"/>
        <end position="1715"/>
    </location>
</feature>
<evidence type="ECO:0000256" key="2">
    <source>
        <dbReference type="ARBA" id="ARBA00022553"/>
    </source>
</evidence>
<accession>A0ABP9X6N3</accession>
<keyword evidence="3" id="KW-0808">Transferase</keyword>
<evidence type="ECO:0000256" key="6">
    <source>
        <dbReference type="SAM" id="MobiDB-lite"/>
    </source>
</evidence>
<feature type="region of interest" description="Disordered" evidence="6">
    <location>
        <begin position="904"/>
        <end position="927"/>
    </location>
</feature>
<dbReference type="Pfam" id="PF02801">
    <property type="entry name" value="Ketoacyl-synt_C"/>
    <property type="match status" value="1"/>
</dbReference>
<reference evidence="10 11" key="1">
    <citation type="submission" date="2024-02" db="EMBL/GenBank/DDBJ databases">
        <title>Herpetosiphon gulosus NBRC 112829.</title>
        <authorList>
            <person name="Ichikawa N."/>
            <person name="Katano-Makiyama Y."/>
            <person name="Hidaka K."/>
        </authorList>
    </citation>
    <scope>NUCLEOTIDE SEQUENCE [LARGE SCALE GENOMIC DNA]</scope>
    <source>
        <strain evidence="10 11">NBRC 112829</strain>
    </source>
</reference>
<dbReference type="InterPro" id="IPR009081">
    <property type="entry name" value="PP-bd_ACP"/>
</dbReference>
<dbReference type="InterPro" id="IPR049900">
    <property type="entry name" value="PKS_mFAS_DH"/>
</dbReference>
<feature type="domain" description="Carrier" evidence="7">
    <location>
        <begin position="930"/>
        <end position="1006"/>
    </location>
</feature>
<dbReference type="InterPro" id="IPR013968">
    <property type="entry name" value="PKS_KR"/>
</dbReference>
<dbReference type="InterPro" id="IPR057326">
    <property type="entry name" value="KR_dom"/>
</dbReference>
<dbReference type="SUPFAM" id="SSF53901">
    <property type="entry name" value="Thiolase-like"/>
    <property type="match status" value="1"/>
</dbReference>
<evidence type="ECO:0000256" key="3">
    <source>
        <dbReference type="ARBA" id="ARBA00022679"/>
    </source>
</evidence>
<comment type="caution">
    <text evidence="10">The sequence shown here is derived from an EMBL/GenBank/DDBJ whole genome shotgun (WGS) entry which is preliminary data.</text>
</comment>
<dbReference type="Pfam" id="PF16197">
    <property type="entry name" value="KAsynt_C_assoc"/>
    <property type="match status" value="1"/>
</dbReference>
<evidence type="ECO:0000259" key="9">
    <source>
        <dbReference type="PROSITE" id="PS52019"/>
    </source>
</evidence>
<evidence type="ECO:0000313" key="11">
    <source>
        <dbReference type="Proteomes" id="UP001428290"/>
    </source>
</evidence>
<dbReference type="InterPro" id="IPR016035">
    <property type="entry name" value="Acyl_Trfase/lysoPLipase"/>
</dbReference>
<keyword evidence="2" id="KW-0597">Phosphoprotein</keyword>
<dbReference type="SMART" id="SM00822">
    <property type="entry name" value="PKS_KR"/>
    <property type="match status" value="1"/>
</dbReference>
<dbReference type="EMBL" id="BAABRU010000019">
    <property type="protein sequence ID" value="GAA5530533.1"/>
    <property type="molecule type" value="Genomic_DNA"/>
</dbReference>
<feature type="domain" description="PKS/mFAS DH" evidence="9">
    <location>
        <begin position="1438"/>
        <end position="1715"/>
    </location>
</feature>
<dbReference type="Gene3D" id="1.10.1200.10">
    <property type="entry name" value="ACP-like"/>
    <property type="match status" value="1"/>
</dbReference>
<dbReference type="Gene3D" id="3.40.50.720">
    <property type="entry name" value="NAD(P)-binding Rossmann-like Domain"/>
    <property type="match status" value="1"/>
</dbReference>
<protein>
    <submittedName>
        <fullName evidence="10">Uncharacterized protein</fullName>
    </submittedName>
</protein>
<feature type="active site" description="Proton donor; for dehydratase activity" evidence="4">
    <location>
        <position position="1631"/>
    </location>
</feature>
<evidence type="ECO:0000256" key="5">
    <source>
        <dbReference type="SAM" id="Coils"/>
    </source>
</evidence>
<dbReference type="CDD" id="cd00833">
    <property type="entry name" value="PKS"/>
    <property type="match status" value="1"/>
</dbReference>
<proteinExistence type="predicted"/>
<dbReference type="InterPro" id="IPR050091">
    <property type="entry name" value="PKS_NRPS_Biosynth_Enz"/>
</dbReference>
<dbReference type="InterPro" id="IPR036736">
    <property type="entry name" value="ACP-like_sf"/>
</dbReference>
<dbReference type="PROSITE" id="PS52004">
    <property type="entry name" value="KS3_2"/>
    <property type="match status" value="1"/>
</dbReference>
<dbReference type="SUPFAM" id="SSF55048">
    <property type="entry name" value="Probable ACP-binding domain of malonyl-CoA ACP transacylase"/>
    <property type="match status" value="1"/>
</dbReference>
<dbReference type="RefSeq" id="WP_345724132.1">
    <property type="nucleotide sequence ID" value="NZ_BAABRU010000019.1"/>
</dbReference>
<sequence>MSHAIAIVGVACRYPDADSPKALWEMALAKRRAFRRMPNQRLNNLDYISSDPAAIDSTYVEYAAVLRDYEFDRVRFRVPGHSFRSADMAHWLALDVADQALRDAGFADGQGLPRESTGVYLGNTLTGEFSRANTLRLRWPFVRRVVAAGLAAEGWSSEQRGQFLQQLEQNYKAPFPIVDAETLAGGLSNTIAGRICNHFDLMGGGYSVDGACSSSLLAVTTACTALASGEVDVALAGGVDLSLDPFELVGFARAGALATDLMRIYDQRSAGFWPGEGCGFVTLMRAEDAYAEQRSIYAVIRGWGISSDGSGGITRPEVAGQVLMLKRAYRRTGFNIDQVGYFEGHGTGTAVGDATELQAIAKARLEVQNPNLPIAAVGSIKANIGHTKAAAGIAGFIKATMAVHNAILPPTTGCEQPHSALETLRVLDAPEAWPEHTPRRAGVSSMGFGGINAHIVLEQAEQAKPASNWQPFIGQNHSQDLELIVVAKADRQALLTELQQLRQRAEQLSYAELSDLANHYAQANPTGLARTAVIANNPRQLATKLDLLIAQLEAGVNQQLDFKQQIFIGIGKKQPTLGLLFPGQGAPQANPKSAVFQRFAELKPFLSQTQLSQAEQINTANAQPNIVRATLAGLDLLKQFKLQASAAVGHSLGELSALHWAGAYDQASLIELAQARGHAMANYGQANGGMASIGADPSTIKSLINGDQAVIAGYNGPQQTVIAGSREAMSTLVERAQQQGLAATNLAVSHAFHSPMMQPAIPVLQAHVANISAQPLQSTVYSTITGTKLSAQIELGSLLSQQLTDPVRFVEAIEGLSECDLLIEVGPGTILSRLASECIGVPAVSLEIESNSLAGLFKSLAAAFVLGSPLDLSYLAQTRFSRPFDLRHEPSFLTNPCETAPAQLDDHQPSLSLASSPSAQLVSPSSSNATEPLQIVRELVAARSELPLASINDSDHVLGDLHLNSLTVGQIVSEAARLLGLQPPLAPTSYANATVGQLAQAISELQNSANTASVTPGYPGIAPWVESFVITLVEQPVPAPKISRLASQWQLFHEPDYALANTLSSVFQQQAGQGVVVCVGETVDGATIKRLLEAAQFALSQRNPQHFVLVQHGEGLAGFARTLALENPQLAVAAVHVPIDAPKVCDWIVAEALTSTGYLEAHYDHNGRRTSPILELITLGDSSELPLGPDDLILATGGGKGITAESVYAIAKASGAKLALLGRSQPSHDRELAQNLQRMQAAGITVGYWAVDVGDAASVQQAINAIQDQLGTVTMVLHGAARNVPSLIRNLDRASFEATLAPKVQGLHNVLAALDQQQLRVVVGFGSIIGRMGLAGDADYAVANEQMRRIIEQGQHDYPNCRWLSIEWSIWSDVGMGVRLGGVDQLLQAGISPIPPDTGINLLLRLLANPIASSHVVVTGRYGELPTLQTIQPELPFLRFLERQCLYYPQIELIVEAQLSSSNDPYVVDHSYHGEQLFPTVIGLEAMAQVAMALTGSQQIPTFEQVALQRPIVVPTNEPLTIRICSLQVAKGVVKLAIRSQETLFQVDHFSAVARFDQPANFSAAPNQIDWPVLTLDPVADVYEPLLFHQGRFQRLQNYRYLTARHCIANLATRNEPWFGRYLPQRSVLGDAGMRDALIHALQVCVPYAQVLPVAVERIICQTPNQPSDWTIYAQERAWDGNMFTYDVIAIDQQGQVVEEWQGLRLQLVEGSGYKGAWPASLIGAYLERQVRQVLPQTSLTIAVETDPALERQQRSDLALQRAIGQLLPIQRRSDGKPEIADYAVSASHHGQLTLAVAAQEPISCDIEPISPRSIEQWLDLLGAERMQLVKVIQQQTGWTLGQTATQIWTALECLSKVGAAFDSPLRFEPQASNSWLVLQTGQYRIVSQPLNVRDAELPVVVSMLVGA</sequence>
<organism evidence="10 11">
    <name type="scientific">Herpetosiphon gulosus</name>
    <dbReference type="NCBI Taxonomy" id="1973496"/>
    <lineage>
        <taxon>Bacteria</taxon>
        <taxon>Bacillati</taxon>
        <taxon>Chloroflexota</taxon>
        <taxon>Chloroflexia</taxon>
        <taxon>Herpetosiphonales</taxon>
        <taxon>Herpetosiphonaceae</taxon>
        <taxon>Herpetosiphon</taxon>
    </lineage>
</organism>
<dbReference type="Pfam" id="PF00698">
    <property type="entry name" value="Acyl_transf_1"/>
    <property type="match status" value="1"/>
</dbReference>
<dbReference type="InterPro" id="IPR016039">
    <property type="entry name" value="Thiolase-like"/>
</dbReference>
<dbReference type="PANTHER" id="PTHR43775:SF37">
    <property type="entry name" value="SI:DKEY-61P9.11"/>
    <property type="match status" value="1"/>
</dbReference>
<dbReference type="InterPro" id="IPR049552">
    <property type="entry name" value="PKS_DH_N"/>
</dbReference>
<dbReference type="InterPro" id="IPR020841">
    <property type="entry name" value="PKS_Beta-ketoAc_synthase_dom"/>
</dbReference>
<dbReference type="SUPFAM" id="SSF52151">
    <property type="entry name" value="FabD/lysophospholipase-like"/>
    <property type="match status" value="1"/>
</dbReference>
<dbReference type="Pfam" id="PF14765">
    <property type="entry name" value="PS-DH"/>
    <property type="match status" value="1"/>
</dbReference>
<feature type="compositionally biased region" description="Low complexity" evidence="6">
    <location>
        <begin position="909"/>
        <end position="927"/>
    </location>
</feature>
<dbReference type="Pfam" id="PF21089">
    <property type="entry name" value="PKS_DH_N"/>
    <property type="match status" value="1"/>
</dbReference>
<dbReference type="Gene3D" id="3.40.47.10">
    <property type="match status" value="1"/>
</dbReference>
<dbReference type="PROSITE" id="PS52019">
    <property type="entry name" value="PKS_MFAS_DH"/>
    <property type="match status" value="1"/>
</dbReference>
<dbReference type="InterPro" id="IPR049551">
    <property type="entry name" value="PKS_DH_C"/>
</dbReference>
<dbReference type="SMART" id="SM00825">
    <property type="entry name" value="PKS_KS"/>
    <property type="match status" value="1"/>
</dbReference>
<dbReference type="InterPro" id="IPR014031">
    <property type="entry name" value="Ketoacyl_synth_C"/>
</dbReference>
<keyword evidence="11" id="KW-1185">Reference proteome</keyword>
<dbReference type="PANTHER" id="PTHR43775">
    <property type="entry name" value="FATTY ACID SYNTHASE"/>
    <property type="match status" value="1"/>
</dbReference>
<dbReference type="SUPFAM" id="SSF51735">
    <property type="entry name" value="NAD(P)-binding Rossmann-fold domains"/>
    <property type="match status" value="1"/>
</dbReference>
<dbReference type="InterPro" id="IPR016036">
    <property type="entry name" value="Malonyl_transacylase_ACP-bd"/>
</dbReference>
<dbReference type="Proteomes" id="UP001428290">
    <property type="component" value="Unassembled WGS sequence"/>
</dbReference>
<evidence type="ECO:0000256" key="4">
    <source>
        <dbReference type="PROSITE-ProRule" id="PRU01363"/>
    </source>
</evidence>
<dbReference type="SMART" id="SM00827">
    <property type="entry name" value="PKS_AT"/>
    <property type="match status" value="1"/>
</dbReference>
<dbReference type="InterPro" id="IPR001227">
    <property type="entry name" value="Ac_transferase_dom_sf"/>
</dbReference>
<feature type="region of interest" description="N-terminal hotdog fold" evidence="4">
    <location>
        <begin position="1438"/>
        <end position="1561"/>
    </location>
</feature>
<feature type="active site" description="Proton acceptor; for dehydratase activity" evidence="4">
    <location>
        <position position="1470"/>
    </location>
</feature>
<dbReference type="InterPro" id="IPR036291">
    <property type="entry name" value="NAD(P)-bd_dom_sf"/>
</dbReference>
<dbReference type="InterPro" id="IPR014043">
    <property type="entry name" value="Acyl_transferase_dom"/>
</dbReference>
<dbReference type="InterPro" id="IPR032821">
    <property type="entry name" value="PKS_assoc"/>
</dbReference>
<dbReference type="InterPro" id="IPR042104">
    <property type="entry name" value="PKS_dehydratase_sf"/>
</dbReference>
<dbReference type="Gene3D" id="3.40.366.10">
    <property type="entry name" value="Malonyl-Coenzyme A Acyl Carrier Protein, domain 2"/>
    <property type="match status" value="1"/>
</dbReference>
<keyword evidence="5" id="KW-0175">Coiled coil</keyword>
<dbReference type="Gene3D" id="3.10.129.110">
    <property type="entry name" value="Polyketide synthase dehydratase"/>
    <property type="match status" value="1"/>
</dbReference>
<evidence type="ECO:0000313" key="10">
    <source>
        <dbReference type="EMBL" id="GAA5530533.1"/>
    </source>
</evidence>
<dbReference type="CDD" id="cd08953">
    <property type="entry name" value="KR_2_SDR_x"/>
    <property type="match status" value="1"/>
</dbReference>
<name>A0ABP9X6N3_9CHLR</name>
<dbReference type="Pfam" id="PF00109">
    <property type="entry name" value="ketoacyl-synt"/>
    <property type="match status" value="1"/>
</dbReference>
<dbReference type="Pfam" id="PF08659">
    <property type="entry name" value="KR"/>
    <property type="match status" value="1"/>
</dbReference>
<evidence type="ECO:0000259" key="7">
    <source>
        <dbReference type="PROSITE" id="PS50075"/>
    </source>
</evidence>
<dbReference type="SUPFAM" id="SSF47336">
    <property type="entry name" value="ACP-like"/>
    <property type="match status" value="1"/>
</dbReference>
<dbReference type="InterPro" id="IPR014030">
    <property type="entry name" value="Ketoacyl_synth_N"/>
</dbReference>
<feature type="coiled-coil region" evidence="5">
    <location>
        <begin position="484"/>
        <end position="511"/>
    </location>
</feature>
<evidence type="ECO:0000256" key="1">
    <source>
        <dbReference type="ARBA" id="ARBA00022450"/>
    </source>
</evidence>
<keyword evidence="1" id="KW-0596">Phosphopantetheine</keyword>
<feature type="domain" description="Ketosynthase family 3 (KS3)" evidence="8">
    <location>
        <begin position="2"/>
        <end position="459"/>
    </location>
</feature>
<evidence type="ECO:0000259" key="8">
    <source>
        <dbReference type="PROSITE" id="PS52004"/>
    </source>
</evidence>